<evidence type="ECO:0000313" key="5">
    <source>
        <dbReference type="Proteomes" id="UP001419268"/>
    </source>
</evidence>
<accession>A0AAP0HK20</accession>
<dbReference type="InterPro" id="IPR046350">
    <property type="entry name" value="Cystatin_sf"/>
</dbReference>
<sequence>MQATTEAPRRFTPGGWQPIDVQNNAHAVDLAQYAVNEHNKQAHTRLKFESLVRGESQVVAGVNYRLTLAAKDEILVRQYQAVVYERPWENYRELNSFIPIT</sequence>
<keyword evidence="1" id="KW-0646">Protease inhibitor</keyword>
<proteinExistence type="predicted"/>
<dbReference type="GO" id="GO:0004869">
    <property type="term" value="F:cysteine-type endopeptidase inhibitor activity"/>
    <property type="evidence" value="ECO:0007669"/>
    <property type="project" value="UniProtKB-KW"/>
</dbReference>
<evidence type="ECO:0000256" key="1">
    <source>
        <dbReference type="ARBA" id="ARBA00022690"/>
    </source>
</evidence>
<evidence type="ECO:0000256" key="2">
    <source>
        <dbReference type="ARBA" id="ARBA00022704"/>
    </source>
</evidence>
<keyword evidence="2" id="KW-0789">Thiol protease inhibitor</keyword>
<protein>
    <recommendedName>
        <fullName evidence="3">Cystatin domain-containing protein</fullName>
    </recommendedName>
</protein>
<dbReference type="Gene3D" id="3.10.450.10">
    <property type="match status" value="1"/>
</dbReference>
<dbReference type="PANTHER" id="PTHR47364">
    <property type="entry name" value="CYSTEINE PROTEINASE INHIBITOR 5"/>
    <property type="match status" value="1"/>
</dbReference>
<dbReference type="AlphaFoldDB" id="A0AAP0HK20"/>
<evidence type="ECO:0000259" key="3">
    <source>
        <dbReference type="SMART" id="SM00043"/>
    </source>
</evidence>
<comment type="caution">
    <text evidence="4">The sequence shown here is derived from an EMBL/GenBank/DDBJ whole genome shotgun (WGS) entry which is preliminary data.</text>
</comment>
<dbReference type="EMBL" id="JBBNAG010000012">
    <property type="protein sequence ID" value="KAK9089819.1"/>
    <property type="molecule type" value="Genomic_DNA"/>
</dbReference>
<dbReference type="PANTHER" id="PTHR47364:SF2">
    <property type="entry name" value="CYSTEINE PROTEINASE INHIBITOR 5"/>
    <property type="match status" value="1"/>
</dbReference>
<dbReference type="SMART" id="SM00043">
    <property type="entry name" value="CY"/>
    <property type="match status" value="1"/>
</dbReference>
<reference evidence="4 5" key="1">
    <citation type="submission" date="2024-01" db="EMBL/GenBank/DDBJ databases">
        <title>Genome assemblies of Stephania.</title>
        <authorList>
            <person name="Yang L."/>
        </authorList>
    </citation>
    <scope>NUCLEOTIDE SEQUENCE [LARGE SCALE GENOMIC DNA]</scope>
    <source>
        <strain evidence="4">JXDWG</strain>
        <tissue evidence="4">Leaf</tissue>
    </source>
</reference>
<dbReference type="Pfam" id="PF16845">
    <property type="entry name" value="SQAPI"/>
    <property type="match status" value="1"/>
</dbReference>
<dbReference type="InterPro" id="IPR000010">
    <property type="entry name" value="Cystatin_dom"/>
</dbReference>
<keyword evidence="5" id="KW-1185">Reference proteome</keyword>
<name>A0AAP0HK20_9MAGN</name>
<gene>
    <name evidence="4" type="ORF">Scep_028901</name>
</gene>
<dbReference type="Proteomes" id="UP001419268">
    <property type="component" value="Unassembled WGS sequence"/>
</dbReference>
<dbReference type="CDD" id="cd00042">
    <property type="entry name" value="CY"/>
    <property type="match status" value="1"/>
</dbReference>
<feature type="domain" description="Cystatin" evidence="3">
    <location>
        <begin position="11"/>
        <end position="100"/>
    </location>
</feature>
<dbReference type="SUPFAM" id="SSF54403">
    <property type="entry name" value="Cystatin/monellin"/>
    <property type="match status" value="1"/>
</dbReference>
<organism evidence="4 5">
    <name type="scientific">Stephania cephalantha</name>
    <dbReference type="NCBI Taxonomy" id="152367"/>
    <lineage>
        <taxon>Eukaryota</taxon>
        <taxon>Viridiplantae</taxon>
        <taxon>Streptophyta</taxon>
        <taxon>Embryophyta</taxon>
        <taxon>Tracheophyta</taxon>
        <taxon>Spermatophyta</taxon>
        <taxon>Magnoliopsida</taxon>
        <taxon>Ranunculales</taxon>
        <taxon>Menispermaceae</taxon>
        <taxon>Menispermoideae</taxon>
        <taxon>Cissampelideae</taxon>
        <taxon>Stephania</taxon>
    </lineage>
</organism>
<evidence type="ECO:0000313" key="4">
    <source>
        <dbReference type="EMBL" id="KAK9089819.1"/>
    </source>
</evidence>